<dbReference type="CDD" id="cd00082">
    <property type="entry name" value="HisKA"/>
    <property type="match status" value="1"/>
</dbReference>
<feature type="transmembrane region" description="Helical" evidence="11">
    <location>
        <begin position="28"/>
        <end position="58"/>
    </location>
</feature>
<organism evidence="13 14">
    <name type="scientific">Oryzomonas rubra</name>
    <dbReference type="NCBI Taxonomy" id="2509454"/>
    <lineage>
        <taxon>Bacteria</taxon>
        <taxon>Pseudomonadati</taxon>
        <taxon>Thermodesulfobacteriota</taxon>
        <taxon>Desulfuromonadia</taxon>
        <taxon>Geobacterales</taxon>
        <taxon>Geobacteraceae</taxon>
        <taxon>Oryzomonas</taxon>
    </lineage>
</organism>
<keyword evidence="6" id="KW-0418">Kinase</keyword>
<dbReference type="SMART" id="SM00387">
    <property type="entry name" value="HATPase_c"/>
    <property type="match status" value="1"/>
</dbReference>
<proteinExistence type="predicted"/>
<keyword evidence="11" id="KW-0472">Membrane</keyword>
<comment type="caution">
    <text evidence="13">The sequence shown here is derived from an EMBL/GenBank/DDBJ whole genome shotgun (WGS) entry which is preliminary data.</text>
</comment>
<dbReference type="InterPro" id="IPR003594">
    <property type="entry name" value="HATPase_dom"/>
</dbReference>
<evidence type="ECO:0000256" key="5">
    <source>
        <dbReference type="ARBA" id="ARBA00022741"/>
    </source>
</evidence>
<dbReference type="CDD" id="cd16922">
    <property type="entry name" value="HATPase_EvgS-ArcB-TorS-like"/>
    <property type="match status" value="1"/>
</dbReference>
<feature type="domain" description="Histidine kinase" evidence="12">
    <location>
        <begin position="170"/>
        <end position="391"/>
    </location>
</feature>
<evidence type="ECO:0000256" key="2">
    <source>
        <dbReference type="ARBA" id="ARBA00012438"/>
    </source>
</evidence>
<dbReference type="GO" id="GO:0000155">
    <property type="term" value="F:phosphorelay sensor kinase activity"/>
    <property type="evidence" value="ECO:0007669"/>
    <property type="project" value="InterPro"/>
</dbReference>
<dbReference type="Proteomes" id="UP000324298">
    <property type="component" value="Unassembled WGS sequence"/>
</dbReference>
<evidence type="ECO:0000313" key="14">
    <source>
        <dbReference type="Proteomes" id="UP000324298"/>
    </source>
</evidence>
<keyword evidence="4" id="KW-0808">Transferase</keyword>
<dbReference type="PANTHER" id="PTHR45339:SF1">
    <property type="entry name" value="HYBRID SIGNAL TRANSDUCTION HISTIDINE KINASE J"/>
    <property type="match status" value="1"/>
</dbReference>
<dbReference type="Gene3D" id="3.30.565.10">
    <property type="entry name" value="Histidine kinase-like ATPase, C-terminal domain"/>
    <property type="match status" value="1"/>
</dbReference>
<dbReference type="Gene3D" id="1.10.287.130">
    <property type="match status" value="1"/>
</dbReference>
<dbReference type="Pfam" id="PF02518">
    <property type="entry name" value="HATPase_c"/>
    <property type="match status" value="1"/>
</dbReference>
<keyword evidence="3" id="KW-0597">Phosphoprotein</keyword>
<keyword evidence="8" id="KW-0902">Two-component regulatory system</keyword>
<keyword evidence="5" id="KW-0547">Nucleotide-binding</keyword>
<dbReference type="InterPro" id="IPR004358">
    <property type="entry name" value="Sig_transdc_His_kin-like_C"/>
</dbReference>
<evidence type="ECO:0000256" key="4">
    <source>
        <dbReference type="ARBA" id="ARBA00022679"/>
    </source>
</evidence>
<evidence type="ECO:0000256" key="1">
    <source>
        <dbReference type="ARBA" id="ARBA00000085"/>
    </source>
</evidence>
<sequence length="406" mass="44152">MIIFVFGLLLLYFYRSSCRGRHYIKSLYALTILVLNLTWFMNGGTLGSISYYFLAALLYPLTFFRGPGRWTMFLLLVVNTSALPIVEYYFPSLIIPFKTPQDRLIDLTTGVPFSCAACALLFWVVITNYDKESAKAANEIAERKRSEAELLGARKAADCASRAKSQFLANMSHEIRTPMNGIIGGAQLLGMTELCPEQKECLDYIRSSSESLLAIINDVLDLSKIEAGKIELECAPFCLRECLDQVVAPQFTLSAAKGLVLKTDIPDHVPDGLTGDQLRLKQIIANLVGNAVKFTHQGGITVSVALLESSDDAVLLQFSVSDTGIGINPLDMDKIFTPFTQADSSTSRKYGGTGLGLSISRELVDLMGGKIWVQSVEGRGSTFHIEVPFSTTNGRGGAAAEAGGGI</sequence>
<accession>A0A5A9X9Q5</accession>
<dbReference type="InterPro" id="IPR005467">
    <property type="entry name" value="His_kinase_dom"/>
</dbReference>
<dbReference type="InterPro" id="IPR036097">
    <property type="entry name" value="HisK_dim/P_sf"/>
</dbReference>
<dbReference type="GO" id="GO:0005524">
    <property type="term" value="F:ATP binding"/>
    <property type="evidence" value="ECO:0007669"/>
    <property type="project" value="UniProtKB-KW"/>
</dbReference>
<dbReference type="PROSITE" id="PS50109">
    <property type="entry name" value="HIS_KIN"/>
    <property type="match status" value="1"/>
</dbReference>
<dbReference type="FunFam" id="3.30.565.10:FF:000010">
    <property type="entry name" value="Sensor histidine kinase RcsC"/>
    <property type="match status" value="1"/>
</dbReference>
<dbReference type="SUPFAM" id="SSF55874">
    <property type="entry name" value="ATPase domain of HSP90 chaperone/DNA topoisomerase II/histidine kinase"/>
    <property type="match status" value="1"/>
</dbReference>
<dbReference type="AlphaFoldDB" id="A0A5A9X9Q5"/>
<evidence type="ECO:0000256" key="6">
    <source>
        <dbReference type="ARBA" id="ARBA00022777"/>
    </source>
</evidence>
<evidence type="ECO:0000256" key="7">
    <source>
        <dbReference type="ARBA" id="ARBA00022840"/>
    </source>
</evidence>
<dbReference type="PRINTS" id="PR00344">
    <property type="entry name" value="BCTRLSENSOR"/>
</dbReference>
<dbReference type="SUPFAM" id="SSF47384">
    <property type="entry name" value="Homodimeric domain of signal transducing histidine kinase"/>
    <property type="match status" value="1"/>
</dbReference>
<dbReference type="InterPro" id="IPR003661">
    <property type="entry name" value="HisK_dim/P_dom"/>
</dbReference>
<evidence type="ECO:0000259" key="12">
    <source>
        <dbReference type="PROSITE" id="PS50109"/>
    </source>
</evidence>
<evidence type="ECO:0000256" key="8">
    <source>
        <dbReference type="ARBA" id="ARBA00023012"/>
    </source>
</evidence>
<evidence type="ECO:0000256" key="11">
    <source>
        <dbReference type="SAM" id="Phobius"/>
    </source>
</evidence>
<dbReference type="EMBL" id="SRSD01000011">
    <property type="protein sequence ID" value="KAA0888391.1"/>
    <property type="molecule type" value="Genomic_DNA"/>
</dbReference>
<dbReference type="OrthoDB" id="5392202at2"/>
<keyword evidence="14" id="KW-1185">Reference proteome</keyword>
<keyword evidence="11" id="KW-0812">Transmembrane</keyword>
<evidence type="ECO:0000313" key="13">
    <source>
        <dbReference type="EMBL" id="KAA0888391.1"/>
    </source>
</evidence>
<evidence type="ECO:0000256" key="10">
    <source>
        <dbReference type="ARBA" id="ARBA00068150"/>
    </source>
</evidence>
<dbReference type="EC" id="2.7.13.3" evidence="2"/>
<feature type="transmembrane region" description="Helical" evidence="11">
    <location>
        <begin position="70"/>
        <end position="90"/>
    </location>
</feature>
<reference evidence="13 14" key="1">
    <citation type="submission" date="2019-04" db="EMBL/GenBank/DDBJ databases">
        <title>Geobacter ruber sp. nov., ferric-reducing bacteria isolated from paddy soil.</title>
        <authorList>
            <person name="Xu Z."/>
            <person name="Masuda Y."/>
            <person name="Itoh H."/>
            <person name="Senoo K."/>
        </authorList>
    </citation>
    <scope>NUCLEOTIDE SEQUENCE [LARGE SCALE GENOMIC DNA]</scope>
    <source>
        <strain evidence="13 14">Red88</strain>
    </source>
</reference>
<protein>
    <recommendedName>
        <fullName evidence="10">Sensory/regulatory protein RpfC</fullName>
        <ecNumber evidence="2">2.7.13.3</ecNumber>
    </recommendedName>
</protein>
<keyword evidence="11" id="KW-1133">Transmembrane helix</keyword>
<evidence type="ECO:0000256" key="3">
    <source>
        <dbReference type="ARBA" id="ARBA00022553"/>
    </source>
</evidence>
<evidence type="ECO:0000256" key="9">
    <source>
        <dbReference type="ARBA" id="ARBA00064003"/>
    </source>
</evidence>
<gene>
    <name evidence="13" type="ORF">ET418_16230</name>
</gene>
<comment type="subunit">
    <text evidence="9">At low DSF concentrations, interacts with RpfF.</text>
</comment>
<dbReference type="Pfam" id="PF00512">
    <property type="entry name" value="HisKA"/>
    <property type="match status" value="1"/>
</dbReference>
<feature type="transmembrane region" description="Helical" evidence="11">
    <location>
        <begin position="110"/>
        <end position="129"/>
    </location>
</feature>
<keyword evidence="7" id="KW-0067">ATP-binding</keyword>
<dbReference type="SMART" id="SM00388">
    <property type="entry name" value="HisKA"/>
    <property type="match status" value="1"/>
</dbReference>
<dbReference type="InterPro" id="IPR036890">
    <property type="entry name" value="HATPase_C_sf"/>
</dbReference>
<comment type="catalytic activity">
    <reaction evidence="1">
        <text>ATP + protein L-histidine = ADP + protein N-phospho-L-histidine.</text>
        <dbReference type="EC" id="2.7.13.3"/>
    </reaction>
</comment>
<dbReference type="PANTHER" id="PTHR45339">
    <property type="entry name" value="HYBRID SIGNAL TRANSDUCTION HISTIDINE KINASE J"/>
    <property type="match status" value="1"/>
</dbReference>
<name>A0A5A9X9Q5_9BACT</name>
<dbReference type="FunFam" id="1.10.287.130:FF:000002">
    <property type="entry name" value="Two-component osmosensing histidine kinase"/>
    <property type="match status" value="1"/>
</dbReference>